<comment type="cofactor">
    <cofactor evidence="13">
        <name>Mg(2+)</name>
        <dbReference type="ChEBI" id="CHEBI:18420"/>
    </cofactor>
    <text evidence="13">Binds 2 Mg(2+) ion per subunit.</text>
</comment>
<keyword evidence="4 13" id="KW-0479">Metal-binding</keyword>
<dbReference type="KEGG" id="rfo:REIFOR_01020"/>
<comment type="subunit">
    <text evidence="13">Homodimer which binds Holliday junction (HJ) DNA. The HJ becomes 2-fold symmetrical on binding to RuvC with unstacked arms; it has a different conformation from HJ DNA in complex with RuvA. In the full resolvosome a probable DNA-RuvA(4)-RuvB(12)-RuvC(2) complex forms which resolves the HJ.</text>
</comment>
<feature type="binding site" evidence="13">
    <location>
        <position position="8"/>
    </location>
    <ligand>
        <name>Mg(2+)</name>
        <dbReference type="ChEBI" id="CHEBI:18420"/>
        <label>1</label>
    </ligand>
</feature>
<keyword evidence="5 13" id="KW-0255">Endonuclease</keyword>
<comment type="subcellular location">
    <subcellularLocation>
        <location evidence="13">Cytoplasm</location>
    </subcellularLocation>
</comment>
<evidence type="ECO:0000256" key="12">
    <source>
        <dbReference type="ARBA" id="ARBA00029354"/>
    </source>
</evidence>
<keyword evidence="11 13" id="KW-0234">DNA repair</keyword>
<dbReference type="GO" id="GO:0003677">
    <property type="term" value="F:DNA binding"/>
    <property type="evidence" value="ECO:0007669"/>
    <property type="project" value="UniProtKB-KW"/>
</dbReference>
<comment type="function">
    <text evidence="13">The RuvA-RuvB-RuvC complex processes Holliday junction (HJ) DNA during genetic recombination and DNA repair. Endonuclease that resolves HJ intermediates. Cleaves cruciform DNA by making single-stranded nicks across the HJ at symmetrical positions within the homologous arms, yielding a 5'-phosphate and a 3'-hydroxyl group; requires a central core of homology in the junction. The consensus cleavage sequence is 5'-(A/T)TT(C/G)-3'. Cleavage occurs on the 3'-side of the TT dinucleotide at the point of strand exchange. HJ branch migration catalyzed by RuvA-RuvB allows RuvC to scan DNA until it finds its consensus sequence, where it cleaves and resolves the cruciform DNA.</text>
</comment>
<dbReference type="InterPro" id="IPR020563">
    <property type="entry name" value="X-over_junc_endoDNase_Mg_BS"/>
</dbReference>
<feature type="binding site" evidence="13">
    <location>
        <position position="68"/>
    </location>
    <ligand>
        <name>Mg(2+)</name>
        <dbReference type="ChEBI" id="CHEBI:18420"/>
        <label>2</label>
    </ligand>
</feature>
<dbReference type="InterPro" id="IPR036397">
    <property type="entry name" value="RNaseH_sf"/>
</dbReference>
<evidence type="ECO:0000256" key="2">
    <source>
        <dbReference type="ARBA" id="ARBA00022490"/>
    </source>
</evidence>
<keyword evidence="16" id="KW-1185">Reference proteome</keyword>
<feature type="binding site" evidence="13">
    <location>
        <position position="140"/>
    </location>
    <ligand>
        <name>Mg(2+)</name>
        <dbReference type="ChEBI" id="CHEBI:18420"/>
        <label>1</label>
    </ligand>
</feature>
<keyword evidence="2 13" id="KW-0963">Cytoplasm</keyword>
<dbReference type="InterPro" id="IPR002176">
    <property type="entry name" value="X-over_junc_endoDNase_RuvC"/>
</dbReference>
<evidence type="ECO:0000256" key="6">
    <source>
        <dbReference type="ARBA" id="ARBA00022763"/>
    </source>
</evidence>
<dbReference type="EMBL" id="CP011797">
    <property type="protein sequence ID" value="ATX76177.1"/>
    <property type="molecule type" value="Genomic_DNA"/>
</dbReference>
<feature type="active site" evidence="13">
    <location>
        <position position="68"/>
    </location>
</feature>
<keyword evidence="7 13" id="KW-0378">Hydrolase</keyword>
<evidence type="ECO:0000313" key="16">
    <source>
        <dbReference type="Proteomes" id="UP000229757"/>
    </source>
</evidence>
<dbReference type="PANTHER" id="PTHR30194">
    <property type="entry name" value="CROSSOVER JUNCTION ENDODEOXYRIBONUCLEASE RUVC"/>
    <property type="match status" value="1"/>
</dbReference>
<dbReference type="GO" id="GO:0006281">
    <property type="term" value="P:DNA repair"/>
    <property type="evidence" value="ECO:0007669"/>
    <property type="project" value="UniProtKB-UniRule"/>
</dbReference>
<dbReference type="FunFam" id="3.30.420.10:FF:000002">
    <property type="entry name" value="Crossover junction endodeoxyribonuclease RuvC"/>
    <property type="match status" value="1"/>
</dbReference>
<dbReference type="AlphaFoldDB" id="A0A2K8KMW9"/>
<dbReference type="Proteomes" id="UP000229757">
    <property type="component" value="Chromosome"/>
</dbReference>
<evidence type="ECO:0000256" key="10">
    <source>
        <dbReference type="ARBA" id="ARBA00023172"/>
    </source>
</evidence>
<comment type="catalytic activity">
    <reaction evidence="12 13">
        <text>Endonucleolytic cleavage at a junction such as a reciprocal single-stranded crossover between two homologous DNA duplexes (Holliday junction).</text>
        <dbReference type="EC" id="3.1.21.10"/>
    </reaction>
</comment>
<keyword evidence="6 13" id="KW-0227">DNA damage</keyword>
<evidence type="ECO:0000256" key="4">
    <source>
        <dbReference type="ARBA" id="ARBA00022723"/>
    </source>
</evidence>
<keyword evidence="3 13" id="KW-0540">Nuclease</keyword>
<dbReference type="PROSITE" id="PS01321">
    <property type="entry name" value="RUVC"/>
    <property type="match status" value="1"/>
</dbReference>
<evidence type="ECO:0000256" key="3">
    <source>
        <dbReference type="ARBA" id="ARBA00022722"/>
    </source>
</evidence>
<dbReference type="NCBIfam" id="TIGR00228">
    <property type="entry name" value="ruvC"/>
    <property type="match status" value="1"/>
</dbReference>
<dbReference type="GO" id="GO:0048476">
    <property type="term" value="C:Holliday junction resolvase complex"/>
    <property type="evidence" value="ECO:0007669"/>
    <property type="project" value="UniProtKB-UniRule"/>
</dbReference>
<dbReference type="GO" id="GO:0000287">
    <property type="term" value="F:magnesium ion binding"/>
    <property type="evidence" value="ECO:0007669"/>
    <property type="project" value="UniProtKB-UniRule"/>
</dbReference>
<keyword evidence="9 13" id="KW-0238">DNA-binding</keyword>
<dbReference type="SUPFAM" id="SSF53098">
    <property type="entry name" value="Ribonuclease H-like"/>
    <property type="match status" value="1"/>
</dbReference>
<sequence length="173" mass="18489">MTLILGIDPGSRKTGFGIINQVGGKTEYVTSGVIRVHKEPNMPARLDLIFSSLVGIITEYGPHCMAIEEIFMGRGPDSALKLGQARGVAMVAGTQSKLEIFEYAARKVKQAVVGNGNADKDQVAYMVQSILKLPGLPQEDAADALAVALCHNYVHTGLINIAGATRTRRGRIV</sequence>
<dbReference type="Gene3D" id="3.30.420.10">
    <property type="entry name" value="Ribonuclease H-like superfamily/Ribonuclease H"/>
    <property type="match status" value="1"/>
</dbReference>
<accession>A0A2K8KMW9</accession>
<evidence type="ECO:0000256" key="8">
    <source>
        <dbReference type="ARBA" id="ARBA00022842"/>
    </source>
</evidence>
<dbReference type="HAMAP" id="MF_00034">
    <property type="entry name" value="RuvC"/>
    <property type="match status" value="1"/>
</dbReference>
<dbReference type="CDD" id="cd16962">
    <property type="entry name" value="RuvC"/>
    <property type="match status" value="1"/>
</dbReference>
<evidence type="ECO:0000256" key="14">
    <source>
        <dbReference type="NCBIfam" id="TIGR00228"/>
    </source>
</evidence>
<dbReference type="RefSeq" id="WP_100256536.1">
    <property type="nucleotide sequence ID" value="NZ_CP011797.1"/>
</dbReference>
<evidence type="ECO:0000256" key="1">
    <source>
        <dbReference type="ARBA" id="ARBA00009518"/>
    </source>
</evidence>
<name>A0A2K8KMW9_9GAMM</name>
<feature type="active site" evidence="13">
    <location>
        <position position="8"/>
    </location>
</feature>
<evidence type="ECO:0000256" key="9">
    <source>
        <dbReference type="ARBA" id="ARBA00023125"/>
    </source>
</evidence>
<evidence type="ECO:0000256" key="7">
    <source>
        <dbReference type="ARBA" id="ARBA00022801"/>
    </source>
</evidence>
<dbReference type="EC" id="3.1.21.10" evidence="13 14"/>
<organism evidence="15 16">
    <name type="scientific">Reinekea forsetii</name>
    <dbReference type="NCBI Taxonomy" id="1336806"/>
    <lineage>
        <taxon>Bacteria</taxon>
        <taxon>Pseudomonadati</taxon>
        <taxon>Pseudomonadota</taxon>
        <taxon>Gammaproteobacteria</taxon>
        <taxon>Oceanospirillales</taxon>
        <taxon>Saccharospirillaceae</taxon>
        <taxon>Reinekea</taxon>
    </lineage>
</organism>
<evidence type="ECO:0000256" key="13">
    <source>
        <dbReference type="HAMAP-Rule" id="MF_00034"/>
    </source>
</evidence>
<evidence type="ECO:0000256" key="5">
    <source>
        <dbReference type="ARBA" id="ARBA00022759"/>
    </source>
</evidence>
<dbReference type="PANTHER" id="PTHR30194:SF3">
    <property type="entry name" value="CROSSOVER JUNCTION ENDODEOXYRIBONUCLEASE RUVC"/>
    <property type="match status" value="1"/>
</dbReference>
<dbReference type="InterPro" id="IPR012337">
    <property type="entry name" value="RNaseH-like_sf"/>
</dbReference>
<feature type="active site" evidence="13">
    <location>
        <position position="140"/>
    </location>
</feature>
<reference evidence="15 16" key="1">
    <citation type="journal article" date="2017" name="Environ. Microbiol.">
        <title>Genomic and physiological analyses of 'Reinekea forsetii' reveal a versatile opportunistic lifestyle during spring algae blooms.</title>
        <authorList>
            <person name="Avci B."/>
            <person name="Hahnke R.L."/>
            <person name="Chafee M."/>
            <person name="Fischer T."/>
            <person name="Gruber-Vodicka H."/>
            <person name="Tegetmeyer H.E."/>
            <person name="Harder J."/>
            <person name="Fuchs B.M."/>
            <person name="Amann R.I."/>
            <person name="Teeling H."/>
        </authorList>
    </citation>
    <scope>NUCLEOTIDE SEQUENCE [LARGE SCALE GENOMIC DNA]</scope>
    <source>
        <strain evidence="15 16">Hel1_31_D35</strain>
    </source>
</reference>
<gene>
    <name evidence="13" type="primary">ruvC</name>
    <name evidence="15" type="ORF">REIFOR_01020</name>
</gene>
<dbReference type="GO" id="GO:0005737">
    <property type="term" value="C:cytoplasm"/>
    <property type="evidence" value="ECO:0007669"/>
    <property type="project" value="UniProtKB-SubCell"/>
</dbReference>
<dbReference type="Pfam" id="PF02075">
    <property type="entry name" value="RuvC"/>
    <property type="match status" value="1"/>
</dbReference>
<protein>
    <recommendedName>
        <fullName evidence="13 14">Crossover junction endodeoxyribonuclease RuvC</fullName>
        <ecNumber evidence="13 14">3.1.21.10</ecNumber>
    </recommendedName>
    <alternativeName>
        <fullName evidence="13">Holliday junction nuclease RuvC</fullName>
    </alternativeName>
    <alternativeName>
        <fullName evidence="13">Holliday junction resolvase RuvC</fullName>
    </alternativeName>
</protein>
<comment type="similarity">
    <text evidence="1 13">Belongs to the RuvC family.</text>
</comment>
<dbReference type="OrthoDB" id="9805499at2"/>
<keyword evidence="10 13" id="KW-0233">DNA recombination</keyword>
<dbReference type="PRINTS" id="PR00696">
    <property type="entry name" value="RSOLVASERUVC"/>
</dbReference>
<evidence type="ECO:0000256" key="11">
    <source>
        <dbReference type="ARBA" id="ARBA00023204"/>
    </source>
</evidence>
<proteinExistence type="inferred from homology"/>
<keyword evidence="8 13" id="KW-0460">Magnesium</keyword>
<evidence type="ECO:0000313" key="15">
    <source>
        <dbReference type="EMBL" id="ATX76177.1"/>
    </source>
</evidence>
<dbReference type="GO" id="GO:0008821">
    <property type="term" value="F:crossover junction DNA endonuclease activity"/>
    <property type="evidence" value="ECO:0007669"/>
    <property type="project" value="UniProtKB-UniRule"/>
</dbReference>
<dbReference type="GO" id="GO:0006310">
    <property type="term" value="P:DNA recombination"/>
    <property type="evidence" value="ECO:0007669"/>
    <property type="project" value="UniProtKB-UniRule"/>
</dbReference>